<dbReference type="EMBL" id="JBEPSM010000004">
    <property type="protein sequence ID" value="MET4636167.1"/>
    <property type="molecule type" value="Genomic_DNA"/>
</dbReference>
<dbReference type="CDD" id="cd08054">
    <property type="entry name" value="gp6"/>
    <property type="match status" value="1"/>
</dbReference>
<evidence type="ECO:0000313" key="1">
    <source>
        <dbReference type="EMBL" id="MET4636167.1"/>
    </source>
</evidence>
<gene>
    <name evidence="1" type="ORF">ABIE08_004125</name>
</gene>
<dbReference type="NCBIfam" id="TIGR02215">
    <property type="entry name" value="phage_chp_gp8"/>
    <property type="match status" value="1"/>
</dbReference>
<protein>
    <submittedName>
        <fullName evidence="1">PhiE125 gp8 family phage protein</fullName>
    </submittedName>
</protein>
<dbReference type="RefSeq" id="WP_354553709.1">
    <property type="nucleotide sequence ID" value="NZ_JBEPSM010000004.1"/>
</dbReference>
<accession>A0ABV2R4G7</accession>
<dbReference type="InterPro" id="IPR006450">
    <property type="entry name" value="Phage_HK97_gp6-like"/>
</dbReference>
<sequence length="186" mass="20641">MSTVVITAPEPVVSWEQVSAHLRLDGEDEKVYVEALVAAATAWIDGPAGWLGRAIGEQDLETRFSEFCDHMELMAPVIEIDAVEYVDERGESKPAISTLYRVTGQPSRPRLALAYGESWPSARSDVDAVRVRYRAGYPEVPPPIRQAILLLVGQWYEAREAVSIGNAVNQLPFAVEALLSPFRVYR</sequence>
<evidence type="ECO:0000313" key="2">
    <source>
        <dbReference type="Proteomes" id="UP001549321"/>
    </source>
</evidence>
<dbReference type="InterPro" id="IPR011738">
    <property type="entry name" value="Phage_CHP"/>
</dbReference>
<dbReference type="Proteomes" id="UP001549321">
    <property type="component" value="Unassembled WGS sequence"/>
</dbReference>
<dbReference type="NCBIfam" id="TIGR01560">
    <property type="entry name" value="put_DNA_pack"/>
    <property type="match status" value="1"/>
</dbReference>
<keyword evidence="2" id="KW-1185">Reference proteome</keyword>
<dbReference type="Gene3D" id="1.10.3230.30">
    <property type="entry name" value="Phage gp6-like head-tail connector protein"/>
    <property type="match status" value="1"/>
</dbReference>
<organism evidence="1 2">
    <name type="scientific">Kaistia defluvii</name>
    <dbReference type="NCBI Taxonomy" id="410841"/>
    <lineage>
        <taxon>Bacteria</taxon>
        <taxon>Pseudomonadati</taxon>
        <taxon>Pseudomonadota</taxon>
        <taxon>Alphaproteobacteria</taxon>
        <taxon>Hyphomicrobiales</taxon>
        <taxon>Kaistiaceae</taxon>
        <taxon>Kaistia</taxon>
    </lineage>
</organism>
<comment type="caution">
    <text evidence="1">The sequence shown here is derived from an EMBL/GenBank/DDBJ whole genome shotgun (WGS) entry which is preliminary data.</text>
</comment>
<name>A0ABV2R4G7_9HYPH</name>
<proteinExistence type="predicted"/>
<reference evidence="1 2" key="1">
    <citation type="submission" date="2024-06" db="EMBL/GenBank/DDBJ databases">
        <title>Sorghum-associated microbial communities from plants grown in Nebraska, USA.</title>
        <authorList>
            <person name="Schachtman D."/>
        </authorList>
    </citation>
    <scope>NUCLEOTIDE SEQUENCE [LARGE SCALE GENOMIC DNA]</scope>
    <source>
        <strain evidence="1 2">3207</strain>
    </source>
</reference>